<comment type="caution">
    <text evidence="7">The sequence shown here is derived from an EMBL/GenBank/DDBJ whole genome shotgun (WGS) entry which is preliminary data.</text>
</comment>
<evidence type="ECO:0000256" key="3">
    <source>
        <dbReference type="ARBA" id="ARBA00023163"/>
    </source>
</evidence>
<reference evidence="9" key="2">
    <citation type="submission" date="2018-05" db="EMBL/GenBank/DDBJ databases">
        <title>Genome Sequencing of selected type strains of the family Eggerthellaceae.</title>
        <authorList>
            <person name="Danylec N."/>
            <person name="Stoll D.A."/>
            <person name="Doetsch A."/>
            <person name="Huch M."/>
        </authorList>
    </citation>
    <scope>NUCLEOTIDE SEQUENCE [LARGE SCALE GENOMIC DNA]</scope>
    <source>
        <strain evidence="9">DSM 16107</strain>
    </source>
</reference>
<reference evidence="6 8" key="1">
    <citation type="journal article" date="2018" name="Elife">
        <title>Discovery and characterization of a prevalent human gut bacterial enzyme sufficient for the inactivation of a family of plant toxins.</title>
        <authorList>
            <person name="Koppel N."/>
            <person name="Bisanz J.E."/>
            <person name="Pandelia M.E."/>
            <person name="Turnbaugh P.J."/>
            <person name="Balskus E.P."/>
        </authorList>
    </citation>
    <scope>NUCLEOTIDE SEQUENCE [LARGE SCALE GENOMIC DNA]</scope>
    <source>
        <strain evidence="6 8">DSM 16107</strain>
    </source>
</reference>
<dbReference type="CDD" id="cd06170">
    <property type="entry name" value="LuxR_C_like"/>
    <property type="match status" value="1"/>
</dbReference>
<keyword evidence="4" id="KW-1133">Transmembrane helix</keyword>
<feature type="transmembrane region" description="Helical" evidence="4">
    <location>
        <begin position="238"/>
        <end position="259"/>
    </location>
</feature>
<dbReference type="OrthoDB" id="3177989at2"/>
<sequence>MEAEIRTGAAMRDTGVSFGTCRTIALLVVAYALFHGWADIFFIGELIDLPDMTYSSHQIFILFRTLGFFVCFALSDRLTTIANRLVPYLVCAALMVMAAVLMLASAYIPEAAFFLRFGGASLGGMGIGVVSMLWFESITLLKPLTALICYLLSALVAPSLISPLYAAGFEALAVYGLTVSVLAPFAIKLGVRFVDARRVDSKSRVNGPLLARMIALLSLFGFALAFREPMMGNQMFSSGSYTAVGSLAMALIVLVGMAIGGSRFRVSFVCRILLPLTAVAFLLLPTRFPLMGLVSDTCGSACDELVKILCIIVLTHQCWRNDASALRLFGLAYGVHGALVFLGGQTSLALMAQGLSETDISAWFNIIAALAIAATIFILPDDRDLAPISLYSEEPALSAEGQDALDEARAARALGLRFGLTAREVEILELILRGRGIDDIAAELVIARETVRTHRRNIFLKCEVHSEEELKREAENCF</sequence>
<feature type="transmembrane region" description="Helical" evidence="4">
    <location>
        <begin position="147"/>
        <end position="166"/>
    </location>
</feature>
<dbReference type="Pfam" id="PF00196">
    <property type="entry name" value="GerE"/>
    <property type="match status" value="1"/>
</dbReference>
<dbReference type="Proteomes" id="UP000270112">
    <property type="component" value="Unassembled WGS sequence"/>
</dbReference>
<dbReference type="SMART" id="SM00421">
    <property type="entry name" value="HTH_LUXR"/>
    <property type="match status" value="1"/>
</dbReference>
<evidence type="ECO:0000259" key="5">
    <source>
        <dbReference type="PROSITE" id="PS50043"/>
    </source>
</evidence>
<keyword evidence="1" id="KW-0805">Transcription regulation</keyword>
<feature type="transmembrane region" description="Helical" evidence="4">
    <location>
        <begin position="209"/>
        <end position="226"/>
    </location>
</feature>
<dbReference type="AlphaFoldDB" id="A0A3N0IWV8"/>
<dbReference type="InterPro" id="IPR036388">
    <property type="entry name" value="WH-like_DNA-bd_sf"/>
</dbReference>
<dbReference type="PANTHER" id="PTHR44688">
    <property type="entry name" value="DNA-BINDING TRANSCRIPTIONAL ACTIVATOR DEVR_DOSR"/>
    <property type="match status" value="1"/>
</dbReference>
<dbReference type="PANTHER" id="PTHR44688:SF16">
    <property type="entry name" value="DNA-BINDING TRANSCRIPTIONAL ACTIVATOR DEVR_DOSR"/>
    <property type="match status" value="1"/>
</dbReference>
<dbReference type="Gene3D" id="1.10.10.10">
    <property type="entry name" value="Winged helix-like DNA-binding domain superfamily/Winged helix DNA-binding domain"/>
    <property type="match status" value="1"/>
</dbReference>
<gene>
    <name evidence="6" type="ORF">C1876_03160</name>
    <name evidence="7" type="ORF">DMP09_09420</name>
</gene>
<dbReference type="RefSeq" id="WP_114545274.1">
    <property type="nucleotide sequence ID" value="NZ_PPTT01000004.1"/>
</dbReference>
<organism evidence="7 9">
    <name type="scientific">Eggerthella sinensis</name>
    <dbReference type="NCBI Taxonomy" id="242230"/>
    <lineage>
        <taxon>Bacteria</taxon>
        <taxon>Bacillati</taxon>
        <taxon>Actinomycetota</taxon>
        <taxon>Coriobacteriia</taxon>
        <taxon>Eggerthellales</taxon>
        <taxon>Eggerthellaceae</taxon>
        <taxon>Eggerthella</taxon>
    </lineage>
</organism>
<keyword evidence="8" id="KW-1185">Reference proteome</keyword>
<dbReference type="PROSITE" id="PS50043">
    <property type="entry name" value="HTH_LUXR_2"/>
    <property type="match status" value="1"/>
</dbReference>
<dbReference type="Proteomes" id="UP000253817">
    <property type="component" value="Unassembled WGS sequence"/>
</dbReference>
<keyword evidence="4" id="KW-0812">Transmembrane</keyword>
<evidence type="ECO:0000256" key="4">
    <source>
        <dbReference type="SAM" id="Phobius"/>
    </source>
</evidence>
<dbReference type="GO" id="GO:0006355">
    <property type="term" value="P:regulation of DNA-templated transcription"/>
    <property type="evidence" value="ECO:0007669"/>
    <property type="project" value="InterPro"/>
</dbReference>
<keyword evidence="3" id="KW-0804">Transcription</keyword>
<evidence type="ECO:0000256" key="2">
    <source>
        <dbReference type="ARBA" id="ARBA00023125"/>
    </source>
</evidence>
<feature type="transmembrane region" description="Helical" evidence="4">
    <location>
        <begin position="55"/>
        <end position="74"/>
    </location>
</feature>
<feature type="transmembrane region" description="Helical" evidence="4">
    <location>
        <begin position="21"/>
        <end position="43"/>
    </location>
</feature>
<proteinExistence type="predicted"/>
<evidence type="ECO:0000256" key="1">
    <source>
        <dbReference type="ARBA" id="ARBA00023015"/>
    </source>
</evidence>
<dbReference type="EMBL" id="QICC01000035">
    <property type="protein sequence ID" value="RNM41484.1"/>
    <property type="molecule type" value="Genomic_DNA"/>
</dbReference>
<evidence type="ECO:0000313" key="8">
    <source>
        <dbReference type="Proteomes" id="UP000253817"/>
    </source>
</evidence>
<dbReference type="SUPFAM" id="SSF46894">
    <property type="entry name" value="C-terminal effector domain of the bipartite response regulators"/>
    <property type="match status" value="1"/>
</dbReference>
<feature type="transmembrane region" description="Helical" evidence="4">
    <location>
        <begin position="86"/>
        <end position="108"/>
    </location>
</feature>
<feature type="transmembrane region" description="Helical" evidence="4">
    <location>
        <begin position="172"/>
        <end position="189"/>
    </location>
</feature>
<keyword evidence="2" id="KW-0238">DNA-binding</keyword>
<feature type="transmembrane region" description="Helical" evidence="4">
    <location>
        <begin position="326"/>
        <end position="348"/>
    </location>
</feature>
<dbReference type="PRINTS" id="PR00038">
    <property type="entry name" value="HTHLUXR"/>
</dbReference>
<dbReference type="EMBL" id="PPTT01000004">
    <property type="protein sequence ID" value="RDB70724.1"/>
    <property type="molecule type" value="Genomic_DNA"/>
</dbReference>
<dbReference type="GO" id="GO:0003677">
    <property type="term" value="F:DNA binding"/>
    <property type="evidence" value="ECO:0007669"/>
    <property type="project" value="UniProtKB-KW"/>
</dbReference>
<name>A0A3N0IWV8_9ACTN</name>
<keyword evidence="4" id="KW-0472">Membrane</keyword>
<accession>A0A3N0IWV8</accession>
<feature type="domain" description="HTH luxR-type" evidence="5">
    <location>
        <begin position="413"/>
        <end position="478"/>
    </location>
</feature>
<dbReference type="InterPro" id="IPR000792">
    <property type="entry name" value="Tscrpt_reg_LuxR_C"/>
</dbReference>
<evidence type="ECO:0000313" key="6">
    <source>
        <dbReference type="EMBL" id="RDB70724.1"/>
    </source>
</evidence>
<feature type="transmembrane region" description="Helical" evidence="4">
    <location>
        <begin position="114"/>
        <end position="135"/>
    </location>
</feature>
<feature type="transmembrane region" description="Helical" evidence="4">
    <location>
        <begin position="266"/>
        <end position="284"/>
    </location>
</feature>
<evidence type="ECO:0000313" key="7">
    <source>
        <dbReference type="EMBL" id="RNM41484.1"/>
    </source>
</evidence>
<feature type="transmembrane region" description="Helical" evidence="4">
    <location>
        <begin position="360"/>
        <end position="379"/>
    </location>
</feature>
<dbReference type="InterPro" id="IPR016032">
    <property type="entry name" value="Sig_transdc_resp-reg_C-effctor"/>
</dbReference>
<evidence type="ECO:0000313" key="9">
    <source>
        <dbReference type="Proteomes" id="UP000270112"/>
    </source>
</evidence>
<protein>
    <recommendedName>
        <fullName evidence="5">HTH luxR-type domain-containing protein</fullName>
    </recommendedName>
</protein>
<reference evidence="7" key="3">
    <citation type="journal article" date="2019" name="Microbiol. Resour. Announc.">
        <title>Draft Genome Sequences of Type Strains of Gordonibacter faecihominis, Paraeggerthella hongkongensis, Parvibacter caecicola,Slackia equolifaciens, Slackia faecicanis, and Slackia isoflavoniconvertens.</title>
        <authorList>
            <person name="Danylec N."/>
            <person name="Stoll D.A."/>
            <person name="Dotsch A."/>
            <person name="Huch M."/>
        </authorList>
    </citation>
    <scope>NUCLEOTIDE SEQUENCE</scope>
    <source>
        <strain evidence="7">DSM 16107</strain>
    </source>
</reference>